<evidence type="ECO:0000256" key="10">
    <source>
        <dbReference type="ARBA" id="ARBA00078183"/>
    </source>
</evidence>
<evidence type="ECO:0000256" key="1">
    <source>
        <dbReference type="ARBA" id="ARBA00001936"/>
    </source>
</evidence>
<dbReference type="EMBL" id="JALJAT010000001">
    <property type="protein sequence ID" value="KAK4476100.1"/>
    <property type="molecule type" value="Genomic_DNA"/>
</dbReference>
<feature type="region of interest" description="Disordered" evidence="12">
    <location>
        <begin position="287"/>
        <end position="328"/>
    </location>
</feature>
<comment type="catalytic activity">
    <reaction evidence="9">
        <text>a 5'-end (N(7)-methyl 5'-triphosphoguanosine)-ribonucleoside in mRNA + H2O = N(7)-methyl-GDP + a 5'-end phospho-ribonucleoside in mRNA + 2 H(+)</text>
        <dbReference type="Rhea" id="RHEA:67484"/>
        <dbReference type="Rhea" id="RHEA-COMP:15692"/>
        <dbReference type="Rhea" id="RHEA-COMP:17167"/>
        <dbReference type="ChEBI" id="CHEBI:15377"/>
        <dbReference type="ChEBI" id="CHEBI:15378"/>
        <dbReference type="ChEBI" id="CHEBI:63714"/>
        <dbReference type="ChEBI" id="CHEBI:138282"/>
        <dbReference type="ChEBI" id="CHEBI:156461"/>
        <dbReference type="EC" id="3.6.1.62"/>
    </reaction>
    <physiologicalReaction direction="left-to-right" evidence="9">
        <dbReference type="Rhea" id="RHEA:67485"/>
    </physiologicalReaction>
</comment>
<dbReference type="GO" id="GO:0140933">
    <property type="term" value="F:5'-(N(7)-methylguanosine 5'-triphospho)-[mRNA] hydrolase activity"/>
    <property type="evidence" value="ECO:0007669"/>
    <property type="project" value="UniProtKB-EC"/>
</dbReference>
<dbReference type="CDD" id="cd03672">
    <property type="entry name" value="NUDIX_Dcp2p_Nudt20"/>
    <property type="match status" value="1"/>
</dbReference>
<evidence type="ECO:0000256" key="8">
    <source>
        <dbReference type="ARBA" id="ARBA00023211"/>
    </source>
</evidence>
<evidence type="ECO:0000256" key="2">
    <source>
        <dbReference type="ARBA" id="ARBA00004496"/>
    </source>
</evidence>
<dbReference type="PANTHER" id="PTHR23114:SF17">
    <property type="entry name" value="M7GPPPN-MRNA HYDROLASE"/>
    <property type="match status" value="1"/>
</dbReference>
<keyword evidence="6 11" id="KW-0378">Hydrolase</keyword>
<name>A0AAE1ZLI4_SCHME</name>
<dbReference type="PRINTS" id="PR00502">
    <property type="entry name" value="NUDIXFAMILY"/>
</dbReference>
<feature type="domain" description="Nudix hydrolase" evidence="13">
    <location>
        <begin position="94"/>
        <end position="220"/>
    </location>
</feature>
<dbReference type="InterPro" id="IPR036189">
    <property type="entry name" value="DCP2_BoxA_sf"/>
</dbReference>
<dbReference type="SUPFAM" id="SSF55811">
    <property type="entry name" value="Nudix"/>
    <property type="match status" value="1"/>
</dbReference>
<feature type="compositionally biased region" description="Low complexity" evidence="12">
    <location>
        <begin position="318"/>
        <end position="327"/>
    </location>
</feature>
<evidence type="ECO:0000256" key="9">
    <source>
        <dbReference type="ARBA" id="ARBA00047661"/>
    </source>
</evidence>
<evidence type="ECO:0000256" key="6">
    <source>
        <dbReference type="ARBA" id="ARBA00022801"/>
    </source>
</evidence>
<sequence>MHIVPDNILLHLYTRFLLNIPKELKEDCEKDFVRTFFEVERAHWFYVDYCIKDPSVGGVDMFGLTQQLFAKFPSIVPKGTNWQEKFVEWKKYRGSTATGSMIIIDEHYKMILLVQGFYGNRWSLPGGKVNQNESLVDCAAREVMEETGLDLANRISPSIYIDRHVGGTLRRAFIIEGLPRTSRLKPGTKNEIEAITWFRIANLPVHIHDIAPIETLNSQPNNFYLVIPFMRQLKLYIEQRLSGKHASLALSESERLCRYSLNCSSHQHPAVINMSYTKVNATITPFKKTKRNKKSVASKSLNQSLSEDGKAGEKSRNRANPNAPTNAGSEWCGNHNTKFFFLSLRDAKTYDENIRNSCNNNIGSGSVIQMVSCWQSLQIDRNKLLEYLCNITKEDKEWQK</sequence>
<evidence type="ECO:0000259" key="13">
    <source>
        <dbReference type="PROSITE" id="PS51462"/>
    </source>
</evidence>
<evidence type="ECO:0000256" key="11">
    <source>
        <dbReference type="RuleBase" id="RU003476"/>
    </source>
</evidence>
<reference evidence="14" key="2">
    <citation type="journal article" date="2023" name="Infect Dis Poverty">
        <title>Chromosome-scale genome of the human blood fluke Schistosoma mekongi and its implications for public health.</title>
        <authorList>
            <person name="Zhou M."/>
            <person name="Xu L."/>
            <person name="Xu D."/>
            <person name="Chen W."/>
            <person name="Khan J."/>
            <person name="Hu Y."/>
            <person name="Huang H."/>
            <person name="Wei H."/>
            <person name="Zhang Y."/>
            <person name="Chusongsang P."/>
            <person name="Tanasarnprasert K."/>
            <person name="Hu X."/>
            <person name="Limpanont Y."/>
            <person name="Lv Z."/>
        </authorList>
    </citation>
    <scope>NUCLEOTIDE SEQUENCE</scope>
    <source>
        <strain evidence="14">LV_2022a</strain>
    </source>
</reference>
<dbReference type="Proteomes" id="UP001292079">
    <property type="component" value="Unassembled WGS sequence"/>
</dbReference>
<evidence type="ECO:0000256" key="3">
    <source>
        <dbReference type="ARBA" id="ARBA00005279"/>
    </source>
</evidence>
<evidence type="ECO:0000256" key="12">
    <source>
        <dbReference type="SAM" id="MobiDB-lite"/>
    </source>
</evidence>
<feature type="compositionally biased region" description="Basic residues" evidence="12">
    <location>
        <begin position="287"/>
        <end position="296"/>
    </location>
</feature>
<evidence type="ECO:0000313" key="15">
    <source>
        <dbReference type="Proteomes" id="UP001292079"/>
    </source>
</evidence>
<dbReference type="PROSITE" id="PS00893">
    <property type="entry name" value="NUDIX_BOX"/>
    <property type="match status" value="1"/>
</dbReference>
<dbReference type="GO" id="GO:0000184">
    <property type="term" value="P:nuclear-transcribed mRNA catabolic process, nonsense-mediated decay"/>
    <property type="evidence" value="ECO:0007669"/>
    <property type="project" value="InterPro"/>
</dbReference>
<keyword evidence="7" id="KW-0694">RNA-binding</keyword>
<keyword evidence="8" id="KW-0464">Manganese</keyword>
<dbReference type="InterPro" id="IPR000086">
    <property type="entry name" value="NUDIX_hydrolase_dom"/>
</dbReference>
<dbReference type="Gene3D" id="1.10.10.1050">
    <property type="entry name" value="Dcp2, box A domain"/>
    <property type="match status" value="1"/>
</dbReference>
<comment type="similarity">
    <text evidence="3">Belongs to the Nudix hydrolase family. DCP2 subfamily.</text>
</comment>
<accession>A0AAE1ZLI4</accession>
<organism evidence="14 15">
    <name type="scientific">Schistosoma mekongi</name>
    <name type="common">Parasitic worm</name>
    <dbReference type="NCBI Taxonomy" id="38744"/>
    <lineage>
        <taxon>Eukaryota</taxon>
        <taxon>Metazoa</taxon>
        <taxon>Spiralia</taxon>
        <taxon>Lophotrochozoa</taxon>
        <taxon>Platyhelminthes</taxon>
        <taxon>Trematoda</taxon>
        <taxon>Digenea</taxon>
        <taxon>Strigeidida</taxon>
        <taxon>Schistosomatoidea</taxon>
        <taxon>Schistosomatidae</taxon>
        <taxon>Schistosoma</taxon>
    </lineage>
</organism>
<dbReference type="PROSITE" id="PS51462">
    <property type="entry name" value="NUDIX"/>
    <property type="match status" value="1"/>
</dbReference>
<dbReference type="PANTHER" id="PTHR23114">
    <property type="entry name" value="M7GPPPN-MRNA HYDROLASE"/>
    <property type="match status" value="1"/>
</dbReference>
<comment type="caution">
    <text evidence="14">The sequence shown here is derived from an EMBL/GenBank/DDBJ whole genome shotgun (WGS) entry which is preliminary data.</text>
</comment>
<reference evidence="14" key="1">
    <citation type="submission" date="2022-04" db="EMBL/GenBank/DDBJ databases">
        <authorList>
            <person name="Xu L."/>
            <person name="Lv Z."/>
        </authorList>
    </citation>
    <scope>NUCLEOTIDE SEQUENCE</scope>
    <source>
        <strain evidence="14">LV_2022a</strain>
    </source>
</reference>
<keyword evidence="15" id="KW-1185">Reference proteome</keyword>
<keyword evidence="4" id="KW-0963">Cytoplasm</keyword>
<evidence type="ECO:0000313" key="14">
    <source>
        <dbReference type="EMBL" id="KAK4476100.1"/>
    </source>
</evidence>
<comment type="cofactor">
    <cofactor evidence="1">
        <name>Mn(2+)</name>
        <dbReference type="ChEBI" id="CHEBI:29035"/>
    </cofactor>
</comment>
<dbReference type="Gene3D" id="3.90.79.10">
    <property type="entry name" value="Nucleoside Triphosphate Pyrophosphohydrolase"/>
    <property type="match status" value="1"/>
</dbReference>
<dbReference type="GO" id="GO:0030145">
    <property type="term" value="F:manganese ion binding"/>
    <property type="evidence" value="ECO:0007669"/>
    <property type="project" value="InterPro"/>
</dbReference>
<keyword evidence="5" id="KW-0479">Metal-binding</keyword>
<dbReference type="SUPFAM" id="SSF140586">
    <property type="entry name" value="Dcp2 domain-like"/>
    <property type="match status" value="1"/>
</dbReference>
<dbReference type="GO" id="GO:0000290">
    <property type="term" value="P:deadenylation-dependent decapping of nuclear-transcribed mRNA"/>
    <property type="evidence" value="ECO:0007669"/>
    <property type="project" value="InterPro"/>
</dbReference>
<dbReference type="Pfam" id="PF00293">
    <property type="entry name" value="NUDIX"/>
    <property type="match status" value="1"/>
</dbReference>
<gene>
    <name evidence="14" type="ORF">MN116_001322</name>
</gene>
<comment type="subcellular location">
    <subcellularLocation>
        <location evidence="2">Cytoplasm</location>
    </subcellularLocation>
</comment>
<evidence type="ECO:0000256" key="4">
    <source>
        <dbReference type="ARBA" id="ARBA00022490"/>
    </source>
</evidence>
<dbReference type="InterPro" id="IPR020084">
    <property type="entry name" value="NUDIX_hydrolase_CS"/>
</dbReference>
<dbReference type="InterPro" id="IPR020476">
    <property type="entry name" value="Nudix_hydrolase"/>
</dbReference>
<dbReference type="InterPro" id="IPR015797">
    <property type="entry name" value="NUDIX_hydrolase-like_dom_sf"/>
</dbReference>
<dbReference type="FunFam" id="3.90.79.10:FF:000003">
    <property type="entry name" value="M7GpppN-mRNA hydrolase isoform 2"/>
    <property type="match status" value="1"/>
</dbReference>
<dbReference type="InterPro" id="IPR007722">
    <property type="entry name" value="DCP2_BoxA"/>
</dbReference>
<dbReference type="InterPro" id="IPR044099">
    <property type="entry name" value="Dcp2_NUDIX"/>
</dbReference>
<dbReference type="AlphaFoldDB" id="A0AAE1ZLI4"/>
<protein>
    <recommendedName>
        <fullName evidence="10">mRNA-decapping enzyme 2</fullName>
    </recommendedName>
</protein>
<dbReference type="Pfam" id="PF05026">
    <property type="entry name" value="DCP2"/>
    <property type="match status" value="1"/>
</dbReference>
<evidence type="ECO:0000256" key="7">
    <source>
        <dbReference type="ARBA" id="ARBA00022884"/>
    </source>
</evidence>
<feature type="compositionally biased region" description="Polar residues" evidence="12">
    <location>
        <begin position="297"/>
        <end position="306"/>
    </location>
</feature>
<dbReference type="GO" id="GO:0003723">
    <property type="term" value="F:RNA binding"/>
    <property type="evidence" value="ECO:0007669"/>
    <property type="project" value="UniProtKB-KW"/>
</dbReference>
<proteinExistence type="inferred from homology"/>
<evidence type="ECO:0000256" key="5">
    <source>
        <dbReference type="ARBA" id="ARBA00022723"/>
    </source>
</evidence>
<dbReference type="GO" id="GO:0005737">
    <property type="term" value="C:cytoplasm"/>
    <property type="evidence" value="ECO:0007669"/>
    <property type="project" value="UniProtKB-SubCell"/>
</dbReference>
<dbReference type="SMART" id="SM01125">
    <property type="entry name" value="DCP2"/>
    <property type="match status" value="1"/>
</dbReference>
<feature type="compositionally biased region" description="Basic and acidic residues" evidence="12">
    <location>
        <begin position="307"/>
        <end position="316"/>
    </location>
</feature>